<reference evidence="1 2" key="2">
    <citation type="submission" date="2007-04" db="EMBL/GenBank/DDBJ databases">
        <title>Draft genome sequence of Ruminococcus obeum (ATCC 29174).</title>
        <authorList>
            <person name="Sudarsanam P."/>
            <person name="Ley R."/>
            <person name="Guruge J."/>
            <person name="Turnbaugh P.J."/>
            <person name="Mahowald M."/>
            <person name="Liep D."/>
            <person name="Gordon J."/>
        </authorList>
    </citation>
    <scope>NUCLEOTIDE SEQUENCE [LARGE SCALE GENOMIC DNA]</scope>
    <source>
        <strain evidence="1 2">ATCC 29174</strain>
    </source>
</reference>
<dbReference type="Proteomes" id="UP000006002">
    <property type="component" value="Unassembled WGS sequence"/>
</dbReference>
<evidence type="ECO:0000313" key="1">
    <source>
        <dbReference type="EMBL" id="EDM86258.1"/>
    </source>
</evidence>
<organism evidence="1 2">
    <name type="scientific">Blautia obeum ATCC 29174</name>
    <dbReference type="NCBI Taxonomy" id="411459"/>
    <lineage>
        <taxon>Bacteria</taxon>
        <taxon>Bacillati</taxon>
        <taxon>Bacillota</taxon>
        <taxon>Clostridia</taxon>
        <taxon>Lachnospirales</taxon>
        <taxon>Lachnospiraceae</taxon>
        <taxon>Blautia</taxon>
    </lineage>
</organism>
<evidence type="ECO:0000313" key="2">
    <source>
        <dbReference type="Proteomes" id="UP000006002"/>
    </source>
</evidence>
<dbReference type="EMBL" id="AAVO02000017">
    <property type="protein sequence ID" value="EDM86258.1"/>
    <property type="molecule type" value="Genomic_DNA"/>
</dbReference>
<name>A5ZW23_9FIRM</name>
<comment type="caution">
    <text evidence="1">The sequence shown here is derived from an EMBL/GenBank/DDBJ whole genome shotgun (WGS) entry which is preliminary data.</text>
</comment>
<reference evidence="1 2" key="1">
    <citation type="submission" date="2007-03" db="EMBL/GenBank/DDBJ databases">
        <authorList>
            <person name="Fulton L."/>
            <person name="Clifton S."/>
            <person name="Fulton B."/>
            <person name="Xu J."/>
            <person name="Minx P."/>
            <person name="Pepin K.H."/>
            <person name="Johnson M."/>
            <person name="Thiruvilangam P."/>
            <person name="Bhonagiri V."/>
            <person name="Nash W.E."/>
            <person name="Mardis E.R."/>
            <person name="Wilson R.K."/>
        </authorList>
    </citation>
    <scope>NUCLEOTIDE SEQUENCE [LARGE SCALE GENOMIC DNA]</scope>
    <source>
        <strain evidence="1 2">ATCC 29174</strain>
    </source>
</reference>
<proteinExistence type="predicted"/>
<protein>
    <submittedName>
        <fullName evidence="1">Uncharacterized protein</fullName>
    </submittedName>
</protein>
<gene>
    <name evidence="1" type="ORF">RUMOBE_03216</name>
</gene>
<dbReference type="HOGENOM" id="CLU_3213108_0_0_9"/>
<dbReference type="AlphaFoldDB" id="A5ZW23"/>
<accession>A5ZW23</accession>
<sequence length="44" mass="5403">MYFCRHKTDGCTEDYMTIKRRRTKNKIDKKLCNMLKKSRNSCEK</sequence>